<keyword evidence="1" id="KW-0732">Signal</keyword>
<accession>A0A9X3NJ72</accession>
<keyword evidence="3" id="KW-1185">Reference proteome</keyword>
<dbReference type="AlphaFoldDB" id="A0A9X3NJ72"/>
<evidence type="ECO:0000313" key="3">
    <source>
        <dbReference type="Proteomes" id="UP001140076"/>
    </source>
</evidence>
<sequence>MRRLLTTLTLTVAGLAAGTAVAAPAHAESGYRCYESRYDSAARSLEGLGCRGDGAGPGWVEVPRLDAQFVCVEVRPGSGEGRLVGLTATGCDPSGFQFPLPAPGT</sequence>
<comment type="caution">
    <text evidence="2">The sequence shown here is derived from an EMBL/GenBank/DDBJ whole genome shotgun (WGS) entry which is preliminary data.</text>
</comment>
<gene>
    <name evidence="2" type="ORF">LG943_10360</name>
</gene>
<protein>
    <recommendedName>
        <fullName evidence="4">Secreted protein</fullName>
    </recommendedName>
</protein>
<feature type="chain" id="PRO_5040897477" description="Secreted protein" evidence="1">
    <location>
        <begin position="23"/>
        <end position="105"/>
    </location>
</feature>
<organism evidence="2 3">
    <name type="scientific">Streptomonospora mangrovi</name>
    <dbReference type="NCBI Taxonomy" id="2883123"/>
    <lineage>
        <taxon>Bacteria</taxon>
        <taxon>Bacillati</taxon>
        <taxon>Actinomycetota</taxon>
        <taxon>Actinomycetes</taxon>
        <taxon>Streptosporangiales</taxon>
        <taxon>Nocardiopsidaceae</taxon>
        <taxon>Streptomonospora</taxon>
    </lineage>
</organism>
<proteinExistence type="predicted"/>
<evidence type="ECO:0008006" key="4">
    <source>
        <dbReference type="Google" id="ProtNLM"/>
    </source>
</evidence>
<name>A0A9X3NJ72_9ACTN</name>
<evidence type="ECO:0000313" key="2">
    <source>
        <dbReference type="EMBL" id="MDA0564727.1"/>
    </source>
</evidence>
<dbReference type="Proteomes" id="UP001140076">
    <property type="component" value="Unassembled WGS sequence"/>
</dbReference>
<evidence type="ECO:0000256" key="1">
    <source>
        <dbReference type="SAM" id="SignalP"/>
    </source>
</evidence>
<reference evidence="2" key="1">
    <citation type="submission" date="2021-10" db="EMBL/GenBank/DDBJ databases">
        <title>Streptomonospora sp. nov., isolated from mangrove soil.</title>
        <authorList>
            <person name="Chen X."/>
            <person name="Ge X."/>
            <person name="Liu W."/>
        </authorList>
    </citation>
    <scope>NUCLEOTIDE SEQUENCE</scope>
    <source>
        <strain evidence="2">S1-112</strain>
    </source>
</reference>
<dbReference type="EMBL" id="JAJAQC010000014">
    <property type="protein sequence ID" value="MDA0564727.1"/>
    <property type="molecule type" value="Genomic_DNA"/>
</dbReference>
<dbReference type="RefSeq" id="WP_270072007.1">
    <property type="nucleotide sequence ID" value="NZ_JAJAQC010000014.1"/>
</dbReference>
<feature type="signal peptide" evidence="1">
    <location>
        <begin position="1"/>
        <end position="22"/>
    </location>
</feature>